<evidence type="ECO:0000313" key="2">
    <source>
        <dbReference type="Proteomes" id="UP001247754"/>
    </source>
</evidence>
<dbReference type="RefSeq" id="WP_310458656.1">
    <property type="nucleotide sequence ID" value="NZ_JAVKPH010000027.1"/>
</dbReference>
<dbReference type="EMBL" id="JAVKPH010000027">
    <property type="protein sequence ID" value="MDR5654498.1"/>
    <property type="molecule type" value="Genomic_DNA"/>
</dbReference>
<protein>
    <recommendedName>
        <fullName evidence="3">Methyltransferase domain-containing protein</fullName>
    </recommendedName>
</protein>
<dbReference type="InterPro" id="IPR029063">
    <property type="entry name" value="SAM-dependent_MTases_sf"/>
</dbReference>
<dbReference type="Gene3D" id="3.40.50.150">
    <property type="entry name" value="Vaccinia Virus protein VP39"/>
    <property type="match status" value="1"/>
</dbReference>
<proteinExistence type="predicted"/>
<reference evidence="1 2" key="1">
    <citation type="submission" date="2023-09" db="EMBL/GenBank/DDBJ databases">
        <title>Xinfangfangia sedmenti sp. nov., isolated the sedment.</title>
        <authorList>
            <person name="Xu L."/>
        </authorList>
    </citation>
    <scope>NUCLEOTIDE SEQUENCE [LARGE SCALE GENOMIC DNA]</scope>
    <source>
        <strain evidence="1 2">LG-4</strain>
    </source>
</reference>
<dbReference type="SUPFAM" id="SSF53335">
    <property type="entry name" value="S-adenosyl-L-methionine-dependent methyltransferases"/>
    <property type="match status" value="1"/>
</dbReference>
<organism evidence="1 2">
    <name type="scientific">Ruixingdingia sedimenti</name>
    <dbReference type="NCBI Taxonomy" id="3073604"/>
    <lineage>
        <taxon>Bacteria</taxon>
        <taxon>Pseudomonadati</taxon>
        <taxon>Pseudomonadota</taxon>
        <taxon>Alphaproteobacteria</taxon>
        <taxon>Rhodobacterales</taxon>
        <taxon>Paracoccaceae</taxon>
        <taxon>Ruixingdingia</taxon>
    </lineage>
</organism>
<evidence type="ECO:0008006" key="3">
    <source>
        <dbReference type="Google" id="ProtNLM"/>
    </source>
</evidence>
<gene>
    <name evidence="1" type="ORF">RGD00_17950</name>
</gene>
<accession>A0ABU1FC56</accession>
<name>A0ABU1FC56_9RHOB</name>
<comment type="caution">
    <text evidence="1">The sequence shown here is derived from an EMBL/GenBank/DDBJ whole genome shotgun (WGS) entry which is preliminary data.</text>
</comment>
<keyword evidence="2" id="KW-1185">Reference proteome</keyword>
<evidence type="ECO:0000313" key="1">
    <source>
        <dbReference type="EMBL" id="MDR5654498.1"/>
    </source>
</evidence>
<dbReference type="Proteomes" id="UP001247754">
    <property type="component" value="Unassembled WGS sequence"/>
</dbReference>
<sequence length="204" mass="22782">MADPAPEADALPQRPVLTMPEPEAAHVAGAFAEAGVILEYGAGGSTVLAAEMPGKTVFSVESDPAHVARLQDWFAVEPPRADVRLHHADIGPTVEWGRPADERAFRRWPGYPISVWDRPDFLHPDVVLIDGRFRVACLLTTAFRITRPVVALVDDYRGRKAYHAVEPFLRPAMMIGRMARFDLEPTPFPVDRLGWVMNFYMRPV</sequence>